<dbReference type="AlphaFoldDB" id="A0AAD7CKY1"/>
<name>A0AAD7CKY1_9AGAR</name>
<organism evidence="1 2">
    <name type="scientific">Roridomyces roridus</name>
    <dbReference type="NCBI Taxonomy" id="1738132"/>
    <lineage>
        <taxon>Eukaryota</taxon>
        <taxon>Fungi</taxon>
        <taxon>Dikarya</taxon>
        <taxon>Basidiomycota</taxon>
        <taxon>Agaricomycotina</taxon>
        <taxon>Agaricomycetes</taxon>
        <taxon>Agaricomycetidae</taxon>
        <taxon>Agaricales</taxon>
        <taxon>Marasmiineae</taxon>
        <taxon>Mycenaceae</taxon>
        <taxon>Roridomyces</taxon>
    </lineage>
</organism>
<dbReference type="EMBL" id="JARKIF010000001">
    <property type="protein sequence ID" value="KAJ7651334.1"/>
    <property type="molecule type" value="Genomic_DNA"/>
</dbReference>
<protein>
    <submittedName>
        <fullName evidence="1">Uncharacterized protein</fullName>
    </submittedName>
</protein>
<reference evidence="1" key="1">
    <citation type="submission" date="2023-03" db="EMBL/GenBank/DDBJ databases">
        <title>Massive genome expansion in bonnet fungi (Mycena s.s.) driven by repeated elements and novel gene families across ecological guilds.</title>
        <authorList>
            <consortium name="Lawrence Berkeley National Laboratory"/>
            <person name="Harder C.B."/>
            <person name="Miyauchi S."/>
            <person name="Viragh M."/>
            <person name="Kuo A."/>
            <person name="Thoen E."/>
            <person name="Andreopoulos B."/>
            <person name="Lu D."/>
            <person name="Skrede I."/>
            <person name="Drula E."/>
            <person name="Henrissat B."/>
            <person name="Morin E."/>
            <person name="Kohler A."/>
            <person name="Barry K."/>
            <person name="LaButti K."/>
            <person name="Morin E."/>
            <person name="Salamov A."/>
            <person name="Lipzen A."/>
            <person name="Mereny Z."/>
            <person name="Hegedus B."/>
            <person name="Baldrian P."/>
            <person name="Stursova M."/>
            <person name="Weitz H."/>
            <person name="Taylor A."/>
            <person name="Grigoriev I.V."/>
            <person name="Nagy L.G."/>
            <person name="Martin F."/>
            <person name="Kauserud H."/>
        </authorList>
    </citation>
    <scope>NUCLEOTIDE SEQUENCE</scope>
    <source>
        <strain evidence="1">9284</strain>
    </source>
</reference>
<gene>
    <name evidence="1" type="ORF">FB45DRAFT_1018683</name>
</gene>
<accession>A0AAD7CKY1</accession>
<comment type="caution">
    <text evidence="1">The sequence shown here is derived from an EMBL/GenBank/DDBJ whole genome shotgun (WGS) entry which is preliminary data.</text>
</comment>
<keyword evidence="2" id="KW-1185">Reference proteome</keyword>
<evidence type="ECO:0000313" key="1">
    <source>
        <dbReference type="EMBL" id="KAJ7651334.1"/>
    </source>
</evidence>
<dbReference type="Proteomes" id="UP001221142">
    <property type="component" value="Unassembled WGS sequence"/>
</dbReference>
<sequence length="198" mass="22484">MPPPQLFSLDVTLPQRKIDWVLQTLAAHLADMPYDIVIRLTLGAERNLAAAHQFRQVMGLTSRRLHMLVLRIHPDMLEDLCRGPPPPFDHLSSFHCTLSVFGGQVPKMWSQILSNAPALTDFRFGYPPEVWAPLRAPLIQLIDSSLPIGRLTVVHIPNIWLDGWDCAELLEQGRQVSWNVQSVLTEWPPPYLNSESKE</sequence>
<proteinExistence type="predicted"/>
<evidence type="ECO:0000313" key="2">
    <source>
        <dbReference type="Proteomes" id="UP001221142"/>
    </source>
</evidence>